<comment type="similarity">
    <text evidence="5">Belongs to the thiolase-like superfamily. Beta-ketoacyl-ACP synthases family.</text>
</comment>
<evidence type="ECO:0000256" key="4">
    <source>
        <dbReference type="ARBA" id="ARBA00023268"/>
    </source>
</evidence>
<proteinExistence type="inferred from homology"/>
<dbReference type="SMART" id="SM00825">
    <property type="entry name" value="PKS_KS"/>
    <property type="match status" value="1"/>
</dbReference>
<sequence length="611" mass="63628">MASFRVDQPTRRTISIRFEEAVISEFKAVDEDIAIVGAACRLPGGIVDLDGLWEALSNGRDLVTELPADRFDVDRFVVPDRRRPGKCYSAAAGVLAGDPTMFDAAFFGISPREASRMDPQHRLLLEMGVEALDDAGADLDSLAGSDTGVFIGISEVGYAALQQGDWRELNAYTNPGLALSIAANRLSHMFDLRGPSMAIDTACSSALVAVHQACQALRAGEGRMMLVGGVNILLNPMTFVGFAQASMLSPSGRCRSFSAAADGYVRAEGGGLVVLKRLPDALADGDRVRAVIRGSGVNSDGHTPGLSLPNGDAQEALLRAVYTRAGIEPDQVGYVEAHGTGTPVGDPIECGAIGRVLGVGRRSGLPLPIGSVKTNLGHLEAGSGMAGLLKAMLVVTHRQIPASLHATPLNPDIDFDGMQLVPAVEPTPLRGAGPAVAGVNCFGFGGANAHVIFGESPVSQSVPSHHGSRLPVVVSARSVPALAETAHQMAERLTAASADEFYDICYATARRRTRHAHRLAVLADSAAEAAERLRTAAQAADDATGATARGRVAFVLSGNGSQVGRDGSRSARRPDFRASGRRGRRATDAATGLVGRRGTGRTGGALPNGGD</sequence>
<dbReference type="GO" id="GO:0006633">
    <property type="term" value="P:fatty acid biosynthetic process"/>
    <property type="evidence" value="ECO:0007669"/>
    <property type="project" value="InterPro"/>
</dbReference>
<keyword evidence="1" id="KW-0596">Phosphopantetheine</keyword>
<accession>A0A370HKR9</accession>
<dbReference type="InterPro" id="IPR014031">
    <property type="entry name" value="Ketoacyl_synth_C"/>
</dbReference>
<dbReference type="InterPro" id="IPR032821">
    <property type="entry name" value="PKS_assoc"/>
</dbReference>
<dbReference type="AlphaFoldDB" id="A0A370HKR9"/>
<dbReference type="Proteomes" id="UP000254869">
    <property type="component" value="Unassembled WGS sequence"/>
</dbReference>
<dbReference type="STRING" id="1210086.GCA_001613105_07993"/>
<keyword evidence="3 5" id="KW-0808">Transferase</keyword>
<dbReference type="EMBL" id="QQBC01000028">
    <property type="protein sequence ID" value="RDI58940.1"/>
    <property type="molecule type" value="Genomic_DNA"/>
</dbReference>
<evidence type="ECO:0000256" key="3">
    <source>
        <dbReference type="ARBA" id="ARBA00022679"/>
    </source>
</evidence>
<evidence type="ECO:0000256" key="2">
    <source>
        <dbReference type="ARBA" id="ARBA00022553"/>
    </source>
</evidence>
<feature type="domain" description="Ketosynthase family 3 (KS3)" evidence="7">
    <location>
        <begin position="30"/>
        <end position="455"/>
    </location>
</feature>
<dbReference type="FunFam" id="3.40.47.10:FF:000019">
    <property type="entry name" value="Polyketide synthase type I"/>
    <property type="match status" value="1"/>
</dbReference>
<dbReference type="PANTHER" id="PTHR43775">
    <property type="entry name" value="FATTY ACID SYNTHASE"/>
    <property type="match status" value="1"/>
</dbReference>
<dbReference type="SUPFAM" id="SSF53901">
    <property type="entry name" value="Thiolase-like"/>
    <property type="match status" value="1"/>
</dbReference>
<dbReference type="GO" id="GO:0004312">
    <property type="term" value="F:fatty acid synthase activity"/>
    <property type="evidence" value="ECO:0007669"/>
    <property type="project" value="TreeGrafter"/>
</dbReference>
<dbReference type="Pfam" id="PF16197">
    <property type="entry name" value="KAsynt_C_assoc"/>
    <property type="match status" value="1"/>
</dbReference>
<name>A0A370HKR9_9NOCA</name>
<evidence type="ECO:0000256" key="1">
    <source>
        <dbReference type="ARBA" id="ARBA00022450"/>
    </source>
</evidence>
<feature type="compositionally biased region" description="Basic and acidic residues" evidence="6">
    <location>
        <begin position="566"/>
        <end position="578"/>
    </location>
</feature>
<dbReference type="InterPro" id="IPR001227">
    <property type="entry name" value="Ac_transferase_dom_sf"/>
</dbReference>
<feature type="compositionally biased region" description="Gly residues" evidence="6">
    <location>
        <begin position="595"/>
        <end position="611"/>
    </location>
</feature>
<keyword evidence="4" id="KW-0511">Multifunctional enzyme</keyword>
<dbReference type="InterPro" id="IPR050091">
    <property type="entry name" value="PKS_NRPS_Biosynth_Enz"/>
</dbReference>
<dbReference type="PROSITE" id="PS52004">
    <property type="entry name" value="KS3_2"/>
    <property type="match status" value="1"/>
</dbReference>
<evidence type="ECO:0000256" key="6">
    <source>
        <dbReference type="SAM" id="MobiDB-lite"/>
    </source>
</evidence>
<dbReference type="GO" id="GO:0004315">
    <property type="term" value="F:3-oxoacyl-[acyl-carrier-protein] synthase activity"/>
    <property type="evidence" value="ECO:0007669"/>
    <property type="project" value="InterPro"/>
</dbReference>
<dbReference type="Pfam" id="PF00109">
    <property type="entry name" value="ketoacyl-synt"/>
    <property type="match status" value="1"/>
</dbReference>
<gene>
    <name evidence="8" type="ORF">DFR76_1287</name>
</gene>
<evidence type="ECO:0000259" key="7">
    <source>
        <dbReference type="PROSITE" id="PS52004"/>
    </source>
</evidence>
<dbReference type="InterPro" id="IPR016039">
    <property type="entry name" value="Thiolase-like"/>
</dbReference>
<evidence type="ECO:0000313" key="8">
    <source>
        <dbReference type="EMBL" id="RDI58940.1"/>
    </source>
</evidence>
<keyword evidence="2" id="KW-0597">Phosphoprotein</keyword>
<dbReference type="PANTHER" id="PTHR43775:SF37">
    <property type="entry name" value="SI:DKEY-61P9.11"/>
    <property type="match status" value="1"/>
</dbReference>
<dbReference type="InterPro" id="IPR018201">
    <property type="entry name" value="Ketoacyl_synth_AS"/>
</dbReference>
<dbReference type="Pfam" id="PF02801">
    <property type="entry name" value="Ketoacyl-synt_C"/>
    <property type="match status" value="1"/>
</dbReference>
<evidence type="ECO:0000256" key="5">
    <source>
        <dbReference type="RuleBase" id="RU003694"/>
    </source>
</evidence>
<dbReference type="Gene3D" id="3.30.70.3290">
    <property type="match status" value="1"/>
</dbReference>
<dbReference type="InterPro" id="IPR020841">
    <property type="entry name" value="PKS_Beta-ketoAc_synthase_dom"/>
</dbReference>
<feature type="region of interest" description="Disordered" evidence="6">
    <location>
        <begin position="558"/>
        <end position="611"/>
    </location>
</feature>
<dbReference type="PROSITE" id="PS00606">
    <property type="entry name" value="KS3_1"/>
    <property type="match status" value="1"/>
</dbReference>
<protein>
    <submittedName>
        <fullName evidence="8">Ketoacyl-synthetase-like protein</fullName>
    </submittedName>
</protein>
<comment type="caution">
    <text evidence="8">The sequence shown here is derived from an EMBL/GenBank/DDBJ whole genome shotgun (WGS) entry which is preliminary data.</text>
</comment>
<dbReference type="InterPro" id="IPR014030">
    <property type="entry name" value="Ketoacyl_synth_N"/>
</dbReference>
<evidence type="ECO:0000313" key="9">
    <source>
        <dbReference type="Proteomes" id="UP000254869"/>
    </source>
</evidence>
<dbReference type="Gene3D" id="3.40.366.10">
    <property type="entry name" value="Malonyl-Coenzyme A Acyl Carrier Protein, domain 2"/>
    <property type="match status" value="1"/>
</dbReference>
<reference evidence="8 9" key="1">
    <citation type="submission" date="2018-07" db="EMBL/GenBank/DDBJ databases">
        <title>Genomic Encyclopedia of Type Strains, Phase IV (KMG-IV): sequencing the most valuable type-strain genomes for metagenomic binning, comparative biology and taxonomic classification.</title>
        <authorList>
            <person name="Goeker M."/>
        </authorList>
    </citation>
    <scope>NUCLEOTIDE SEQUENCE [LARGE SCALE GENOMIC DNA]</scope>
    <source>
        <strain evidence="8 9">DSM 44290</strain>
    </source>
</reference>
<dbReference type="CDD" id="cd00833">
    <property type="entry name" value="PKS"/>
    <property type="match status" value="1"/>
</dbReference>
<dbReference type="Gene3D" id="3.40.47.10">
    <property type="match status" value="1"/>
</dbReference>
<keyword evidence="9" id="KW-1185">Reference proteome</keyword>
<organism evidence="8 9">
    <name type="scientific">Nocardia pseudobrasiliensis</name>
    <dbReference type="NCBI Taxonomy" id="45979"/>
    <lineage>
        <taxon>Bacteria</taxon>
        <taxon>Bacillati</taxon>
        <taxon>Actinomycetota</taxon>
        <taxon>Actinomycetes</taxon>
        <taxon>Mycobacteriales</taxon>
        <taxon>Nocardiaceae</taxon>
        <taxon>Nocardia</taxon>
    </lineage>
</organism>